<evidence type="ECO:0000313" key="2">
    <source>
        <dbReference type="EMBL" id="KAF7284470.1"/>
    </source>
</evidence>
<comment type="caution">
    <text evidence="2">The sequence shown here is derived from an EMBL/GenBank/DDBJ whole genome shotgun (WGS) entry which is preliminary data.</text>
</comment>
<feature type="signal peptide" evidence="1">
    <location>
        <begin position="1"/>
        <end position="21"/>
    </location>
</feature>
<dbReference type="EMBL" id="JAACXV010000077">
    <property type="protein sequence ID" value="KAF7284470.1"/>
    <property type="molecule type" value="Genomic_DNA"/>
</dbReference>
<evidence type="ECO:0000256" key="1">
    <source>
        <dbReference type="SAM" id="SignalP"/>
    </source>
</evidence>
<dbReference type="OrthoDB" id="10635687at2759"/>
<reference evidence="2" key="1">
    <citation type="submission" date="2020-08" db="EMBL/GenBank/DDBJ databases">
        <title>Genome sequencing and assembly of the red palm weevil Rhynchophorus ferrugineus.</title>
        <authorList>
            <person name="Dias G.B."/>
            <person name="Bergman C.M."/>
            <person name="Manee M."/>
        </authorList>
    </citation>
    <scope>NUCLEOTIDE SEQUENCE</scope>
    <source>
        <strain evidence="2">AA-2017</strain>
        <tissue evidence="2">Whole larva</tissue>
    </source>
</reference>
<gene>
    <name evidence="2" type="ORF">GWI33_022064</name>
</gene>
<proteinExistence type="predicted"/>
<keyword evidence="1" id="KW-0732">Signal</keyword>
<feature type="chain" id="PRO_5032331119" evidence="1">
    <location>
        <begin position="22"/>
        <end position="124"/>
    </location>
</feature>
<sequence length="124" mass="14177">MYYSNIMVSISVLSFIAMSTSSPIDTTPSKPSHQEPNALSTVLNQNNIPDQEIEEVLVPVYVPVEDDTFNEHHISKRQAPGGFFVYRPVFSFRRTQTGRRRVRPNRDNALVGYQNDRDFFPTLA</sequence>
<keyword evidence="3" id="KW-1185">Reference proteome</keyword>
<accession>A0A834IV47</accession>
<organism evidence="2 3">
    <name type="scientific">Rhynchophorus ferrugineus</name>
    <name type="common">Red palm weevil</name>
    <name type="synonym">Curculio ferrugineus</name>
    <dbReference type="NCBI Taxonomy" id="354439"/>
    <lineage>
        <taxon>Eukaryota</taxon>
        <taxon>Metazoa</taxon>
        <taxon>Ecdysozoa</taxon>
        <taxon>Arthropoda</taxon>
        <taxon>Hexapoda</taxon>
        <taxon>Insecta</taxon>
        <taxon>Pterygota</taxon>
        <taxon>Neoptera</taxon>
        <taxon>Endopterygota</taxon>
        <taxon>Coleoptera</taxon>
        <taxon>Polyphaga</taxon>
        <taxon>Cucujiformia</taxon>
        <taxon>Curculionidae</taxon>
        <taxon>Dryophthorinae</taxon>
        <taxon>Rhynchophorus</taxon>
    </lineage>
</organism>
<protein>
    <submittedName>
        <fullName evidence="2">Uncharacterized protein</fullName>
    </submittedName>
</protein>
<evidence type="ECO:0000313" key="3">
    <source>
        <dbReference type="Proteomes" id="UP000625711"/>
    </source>
</evidence>
<dbReference type="Proteomes" id="UP000625711">
    <property type="component" value="Unassembled WGS sequence"/>
</dbReference>
<name>A0A834IV47_RHYFE</name>
<dbReference type="AlphaFoldDB" id="A0A834IV47"/>